<accession>A0ABS7EJC3</accession>
<name>A0ABS7EJC3_9GAMM</name>
<organism evidence="1 2">
    <name type="scientific">Neiella holothuriorum</name>
    <dbReference type="NCBI Taxonomy" id="2870530"/>
    <lineage>
        <taxon>Bacteria</taxon>
        <taxon>Pseudomonadati</taxon>
        <taxon>Pseudomonadota</taxon>
        <taxon>Gammaproteobacteria</taxon>
        <taxon>Alteromonadales</taxon>
        <taxon>Echinimonadaceae</taxon>
        <taxon>Neiella</taxon>
    </lineage>
</organism>
<dbReference type="InterPro" id="IPR027396">
    <property type="entry name" value="DsrEFH-like"/>
</dbReference>
<dbReference type="Pfam" id="PF04077">
    <property type="entry name" value="DsrH"/>
    <property type="match status" value="1"/>
</dbReference>
<dbReference type="Proteomes" id="UP001166251">
    <property type="component" value="Unassembled WGS sequence"/>
</dbReference>
<dbReference type="EMBL" id="JAHZSS010000023">
    <property type="protein sequence ID" value="MBW8192436.1"/>
    <property type="molecule type" value="Genomic_DNA"/>
</dbReference>
<comment type="caution">
    <text evidence="1">The sequence shown here is derived from an EMBL/GenBank/DDBJ whole genome shotgun (WGS) entry which is preliminary data.</text>
</comment>
<keyword evidence="2" id="KW-1185">Reference proteome</keyword>
<dbReference type="Gene3D" id="3.40.1260.10">
    <property type="entry name" value="DsrEFH-like"/>
    <property type="match status" value="1"/>
</dbReference>
<dbReference type="InterPro" id="IPR007215">
    <property type="entry name" value="Sulphur_relay_TusB/DsrH"/>
</dbReference>
<evidence type="ECO:0000313" key="2">
    <source>
        <dbReference type="Proteomes" id="UP001166251"/>
    </source>
</evidence>
<sequence length="89" mass="9949">MSFESESNRVVYVVREQQSCDWFDLVTNDDVVVLVENAVYRQSHQLPSLGLHLALASDCAARAVTPAIDTIDFPQWVELVANSAQTIRV</sequence>
<dbReference type="RefSeq" id="WP_220105062.1">
    <property type="nucleotide sequence ID" value="NZ_JAHZSS010000023.1"/>
</dbReference>
<gene>
    <name evidence="1" type="ORF">K0504_15465</name>
</gene>
<dbReference type="SUPFAM" id="SSF75169">
    <property type="entry name" value="DsrEFH-like"/>
    <property type="match status" value="1"/>
</dbReference>
<proteinExistence type="predicted"/>
<reference evidence="1" key="1">
    <citation type="submission" date="2021-07" db="EMBL/GenBank/DDBJ databases">
        <title>Neiella marina sp. nov., isolated from the intestinal content of sea cucumber Apostichopus japonicus.</title>
        <authorList>
            <person name="Bai X."/>
        </authorList>
    </citation>
    <scope>NUCLEOTIDE SEQUENCE</scope>
    <source>
        <strain evidence="1">126</strain>
    </source>
</reference>
<protein>
    <submittedName>
        <fullName evidence="1">DsrH/TusB family sulfur relay protein</fullName>
    </submittedName>
</protein>
<evidence type="ECO:0000313" key="1">
    <source>
        <dbReference type="EMBL" id="MBW8192436.1"/>
    </source>
</evidence>